<dbReference type="EMBL" id="RCHU02000001">
    <property type="protein sequence ID" value="KAL3609876.1"/>
    <property type="molecule type" value="Genomic_DNA"/>
</dbReference>
<comment type="caution">
    <text evidence="1">The sequence shown here is derived from an EMBL/GenBank/DDBJ whole genome shotgun (WGS) entry which is preliminary data.</text>
</comment>
<keyword evidence="2" id="KW-1185">Reference proteome</keyword>
<proteinExistence type="predicted"/>
<gene>
    <name evidence="1" type="ORF">D5086_000896</name>
</gene>
<organism evidence="1 2">
    <name type="scientific">Populus alba</name>
    <name type="common">White poplar</name>
    <dbReference type="NCBI Taxonomy" id="43335"/>
    <lineage>
        <taxon>Eukaryota</taxon>
        <taxon>Viridiplantae</taxon>
        <taxon>Streptophyta</taxon>
        <taxon>Embryophyta</taxon>
        <taxon>Tracheophyta</taxon>
        <taxon>Spermatophyta</taxon>
        <taxon>Magnoliopsida</taxon>
        <taxon>eudicotyledons</taxon>
        <taxon>Gunneridae</taxon>
        <taxon>Pentapetalae</taxon>
        <taxon>rosids</taxon>
        <taxon>fabids</taxon>
        <taxon>Malpighiales</taxon>
        <taxon>Salicaceae</taxon>
        <taxon>Saliceae</taxon>
        <taxon>Populus</taxon>
    </lineage>
</organism>
<evidence type="ECO:0000313" key="1">
    <source>
        <dbReference type="EMBL" id="KAL3609876.1"/>
    </source>
</evidence>
<reference evidence="1 2" key="1">
    <citation type="journal article" date="2024" name="Plant Biotechnol. J.">
        <title>Genome and CRISPR/Cas9 system of a widespread forest tree (Populus alba) in the world.</title>
        <authorList>
            <person name="Liu Y.J."/>
            <person name="Jiang P.F."/>
            <person name="Han X.M."/>
            <person name="Li X.Y."/>
            <person name="Wang H.M."/>
            <person name="Wang Y.J."/>
            <person name="Wang X.X."/>
            <person name="Zeng Q.Y."/>
        </authorList>
    </citation>
    <scope>NUCLEOTIDE SEQUENCE [LARGE SCALE GENOMIC DNA]</scope>
    <source>
        <strain evidence="2">cv. PAL-ZL1</strain>
    </source>
</reference>
<accession>A0ACC4CZA6</accession>
<dbReference type="Proteomes" id="UP000309997">
    <property type="component" value="Unassembled WGS sequence"/>
</dbReference>
<name>A0ACC4CZA6_POPAL</name>
<protein>
    <submittedName>
        <fullName evidence="1">Uncharacterized protein</fullName>
    </submittedName>
</protein>
<evidence type="ECO:0000313" key="2">
    <source>
        <dbReference type="Proteomes" id="UP000309997"/>
    </source>
</evidence>
<sequence length="125" mass="13828">MQREGPPQSLTVLDLFDDANVLAEKTSIVICIKEGCRESCGRCLPPPPREGVSSHGLYVFGALEGHAAEKSQIQKTLKSELGHFVLSGPIMDVGRDPRWTFWSSSTIENDIASLRRKMMDRIGLD</sequence>